<name>A0A0D3R1K7_9RHAB</name>
<proteinExistence type="predicted"/>
<organism evidence="2 3">
    <name type="scientific">Kern Canyon virus</name>
    <dbReference type="NCBI Taxonomy" id="380433"/>
    <lineage>
        <taxon>Viruses</taxon>
        <taxon>Riboviria</taxon>
        <taxon>Orthornavirae</taxon>
        <taxon>Negarnaviricota</taxon>
        <taxon>Haploviricotina</taxon>
        <taxon>Monjiviricetes</taxon>
        <taxon>Mononegavirales</taxon>
        <taxon>Rhabdoviridae</taxon>
        <taxon>Alpharhabdovirinae</taxon>
        <taxon>Ledantevirus</taxon>
        <taxon>Ledantevirus kern</taxon>
    </lineage>
</organism>
<keyword evidence="3" id="KW-1185">Reference proteome</keyword>
<dbReference type="KEGG" id="vg:32707908"/>
<dbReference type="GeneID" id="32707908"/>
<dbReference type="RefSeq" id="YP_009361991.1">
    <property type="nucleotide sequence ID" value="NC_034451.1"/>
</dbReference>
<feature type="compositionally biased region" description="Basic and acidic residues" evidence="1">
    <location>
        <begin position="36"/>
        <end position="51"/>
    </location>
</feature>
<evidence type="ECO:0000313" key="3">
    <source>
        <dbReference type="Proteomes" id="UP000203867"/>
    </source>
</evidence>
<protein>
    <submittedName>
        <fullName evidence="2">Phosphoprotein</fullName>
    </submittedName>
</protein>
<dbReference type="EMBL" id="KM204992">
    <property type="protein sequence ID" value="AJR28350.1"/>
    <property type="molecule type" value="Viral_cRNA"/>
</dbReference>
<evidence type="ECO:0000256" key="1">
    <source>
        <dbReference type="SAM" id="MobiDB-lite"/>
    </source>
</evidence>
<accession>A0A0D3R1K7</accession>
<feature type="region of interest" description="Disordered" evidence="1">
    <location>
        <begin position="28"/>
        <end position="70"/>
    </location>
</feature>
<evidence type="ECO:0000313" key="2">
    <source>
        <dbReference type="EMBL" id="AJR28350.1"/>
    </source>
</evidence>
<sequence length="300" mass="33735">MSDFRDKVKKLAAKDIWDSISKLEIDEDEESTFLENEEKPRSDDNWTKAEEPSEVPAYEEEFDTEDEDEEIAQACKEKGPEDLLEGGILDLHAGSEFEDDDTHCLGLSDPLELSIDSQERAQSSEDDNNEGVPMVLPRILLDTVGSQEDLDDRCYAMLHMAFKKLGWMLLPQTCHPIDEALHLVSTPIRVQRSQISSVSDNPPSLENSTSVNQGRSSEAAPQSNSAVRFEDIIRRMETGDIKFPKKNGKGYMTLDLGIPGLTPELIREVIAITSDEADLISKLLDILDMKEYIMTLCHYP</sequence>
<reference evidence="2 3" key="1">
    <citation type="journal article" date="2015" name="PLoS Pathog.">
        <title>Evolution of genome size and complexity in the rhabdoviridae.</title>
        <authorList>
            <person name="Walker P.J."/>
            <person name="Firth C."/>
            <person name="Widen S.G."/>
            <person name="Blasdell K.R."/>
            <person name="Guzman H."/>
            <person name="Wood T.G."/>
            <person name="Paradkar P.N."/>
            <person name="Holmes E.C."/>
            <person name="Tesh R.B."/>
            <person name="Vasilakis N."/>
        </authorList>
    </citation>
    <scope>NUCLEOTIDE SEQUENCE [LARGE SCALE GENOMIC DNA]</scope>
    <source>
        <strain evidence="2 3">M03790</strain>
    </source>
</reference>
<feature type="compositionally biased region" description="Acidic residues" evidence="1">
    <location>
        <begin position="57"/>
        <end position="70"/>
    </location>
</feature>
<dbReference type="Proteomes" id="UP000203867">
    <property type="component" value="Segment"/>
</dbReference>
<feature type="region of interest" description="Disordered" evidence="1">
    <location>
        <begin position="194"/>
        <end position="225"/>
    </location>
</feature>